<dbReference type="EMBL" id="EF087632">
    <property type="protein sequence ID" value="ABK26869.1"/>
    <property type="molecule type" value="mRNA"/>
</dbReference>
<dbReference type="SUPFAM" id="SSF49764">
    <property type="entry name" value="HSP20-like chaperones"/>
    <property type="match status" value="1"/>
</dbReference>
<dbReference type="InterPro" id="IPR031107">
    <property type="entry name" value="Small_HSP"/>
</dbReference>
<organism evidence="5">
    <name type="scientific">Picea sitchensis</name>
    <name type="common">Sitka spruce</name>
    <name type="synonym">Pinus sitchensis</name>
    <dbReference type="NCBI Taxonomy" id="3332"/>
    <lineage>
        <taxon>Eukaryota</taxon>
        <taxon>Viridiplantae</taxon>
        <taxon>Streptophyta</taxon>
        <taxon>Embryophyta</taxon>
        <taxon>Tracheophyta</taxon>
        <taxon>Spermatophyta</taxon>
        <taxon>Pinopsida</taxon>
        <taxon>Pinidae</taxon>
        <taxon>Conifers I</taxon>
        <taxon>Pinales</taxon>
        <taxon>Pinaceae</taxon>
        <taxon>Picea</taxon>
    </lineage>
</organism>
<accession>A9P1V8</accession>
<sequence length="185" mass="20805">MAIVPVFRRGEEGTELQTWRNEPEPEGLSLWDSFFGRGSLFDPFLFGRLMDNSLDALPLWDYTPTSLFSKDAQAVANTHVDWWESSDAHIIQADLPGATKDDVEIIVENGRVLQISGRSKMAVPPGGGRCRRGERSRVGYLRRLRLPSNADAEQLKAEMENGVLTVTIPKKAQEQPELRIVEIQE</sequence>
<feature type="domain" description="SHSP" evidence="4">
    <location>
        <begin position="71"/>
        <end position="185"/>
    </location>
</feature>
<evidence type="ECO:0000256" key="2">
    <source>
        <dbReference type="PROSITE-ProRule" id="PRU00285"/>
    </source>
</evidence>
<comment type="similarity">
    <text evidence="2 3">Belongs to the small heat shock protein (HSP20) family.</text>
</comment>
<dbReference type="PANTHER" id="PTHR11527">
    <property type="entry name" value="HEAT-SHOCK PROTEIN 20 FAMILY MEMBER"/>
    <property type="match status" value="1"/>
</dbReference>
<name>A9P1V8_PICSI</name>
<dbReference type="InterPro" id="IPR002068">
    <property type="entry name" value="A-crystallin/Hsp20_dom"/>
</dbReference>
<dbReference type="PROSITE" id="PS01031">
    <property type="entry name" value="SHSP"/>
    <property type="match status" value="1"/>
</dbReference>
<evidence type="ECO:0000256" key="1">
    <source>
        <dbReference type="ARBA" id="ARBA00023016"/>
    </source>
</evidence>
<dbReference type="OMA" id="NTHVDWW"/>
<dbReference type="InterPro" id="IPR008978">
    <property type="entry name" value="HSP20-like_chaperone"/>
</dbReference>
<dbReference type="Gene3D" id="2.60.40.790">
    <property type="match status" value="1"/>
</dbReference>
<evidence type="ECO:0000256" key="3">
    <source>
        <dbReference type="RuleBase" id="RU003616"/>
    </source>
</evidence>
<evidence type="ECO:0000313" key="5">
    <source>
        <dbReference type="EMBL" id="ABK26869.1"/>
    </source>
</evidence>
<keyword evidence="1" id="KW-0346">Stress response</keyword>
<dbReference type="CDD" id="cd06472">
    <property type="entry name" value="ACD_ScHsp26_like"/>
    <property type="match status" value="1"/>
</dbReference>
<protein>
    <recommendedName>
        <fullName evidence="4">SHSP domain-containing protein</fullName>
    </recommendedName>
</protein>
<reference evidence="5" key="1">
    <citation type="journal article" date="2008" name="BMC Genomics">
        <title>A conifer genomics resource of 200,000 spruce (Picea spp.) ESTs and 6,464 high-quality, sequence-finished full-length cDNAs for Sitka spruce (Picea sitchensis).</title>
        <authorList>
            <person name="Ralph S.G."/>
            <person name="Chun H.J."/>
            <person name="Kolosova N."/>
            <person name="Cooper D."/>
            <person name="Oddy C."/>
            <person name="Ritland C.E."/>
            <person name="Kirkpatrick R."/>
            <person name="Moore R."/>
            <person name="Barber S."/>
            <person name="Holt R.A."/>
            <person name="Jones S.J."/>
            <person name="Marra M.A."/>
            <person name="Douglas C.J."/>
            <person name="Ritland K."/>
            <person name="Bohlmann J."/>
        </authorList>
    </citation>
    <scope>NUCLEOTIDE SEQUENCE</scope>
    <source>
        <tissue evidence="5">Green portion of the leader tissue</tissue>
    </source>
</reference>
<evidence type="ECO:0000259" key="4">
    <source>
        <dbReference type="PROSITE" id="PS01031"/>
    </source>
</evidence>
<dbReference type="Pfam" id="PF00011">
    <property type="entry name" value="HSP20"/>
    <property type="match status" value="1"/>
</dbReference>
<dbReference type="AlphaFoldDB" id="A9P1V8"/>
<proteinExistence type="evidence at transcript level"/>